<evidence type="ECO:0000313" key="6">
    <source>
        <dbReference type="Proteomes" id="UP000094020"/>
    </source>
</evidence>
<feature type="compositionally biased region" description="Acidic residues" evidence="1">
    <location>
        <begin position="666"/>
        <end position="679"/>
    </location>
</feature>
<evidence type="ECO:0000313" key="4">
    <source>
        <dbReference type="EMBL" id="OCF48932.1"/>
    </source>
</evidence>
<dbReference type="InterPro" id="IPR008984">
    <property type="entry name" value="SMAD_FHA_dom_sf"/>
</dbReference>
<feature type="region of interest" description="Disordered" evidence="1">
    <location>
        <begin position="551"/>
        <end position="798"/>
    </location>
</feature>
<name>A0A1B9I071_9TREE</name>
<accession>A0A1B9I071</accession>
<dbReference type="AlphaFoldDB" id="A0A1B9I071"/>
<dbReference type="RefSeq" id="XP_019010151.1">
    <property type="nucleotide sequence ID" value="XM_019156349.1"/>
</dbReference>
<dbReference type="KEGG" id="kpin:30172988"/>
<dbReference type="GeneID" id="30172988"/>
<reference evidence="4" key="3">
    <citation type="submission" date="2016-07" db="EMBL/GenBank/DDBJ databases">
        <title>Evolution of pathogenesis and genome organization in the Tremellales.</title>
        <authorList>
            <person name="Cuomo C."/>
            <person name="Litvintseva A."/>
            <person name="Heitman J."/>
            <person name="Chen Y."/>
            <person name="Sun S."/>
            <person name="Springer D."/>
            <person name="Dromer F."/>
            <person name="Young S."/>
            <person name="Zeng Q."/>
            <person name="Chapman S."/>
            <person name="Gujja S."/>
            <person name="Saif S."/>
            <person name="Birren B."/>
        </authorList>
    </citation>
    <scope>NUCLEOTIDE SEQUENCE</scope>
    <source>
        <strain evidence="4">CBS 10737</strain>
    </source>
</reference>
<feature type="compositionally biased region" description="Basic and acidic residues" evidence="1">
    <location>
        <begin position="685"/>
        <end position="698"/>
    </location>
</feature>
<dbReference type="CDD" id="cd00060">
    <property type="entry name" value="FHA"/>
    <property type="match status" value="1"/>
</dbReference>
<feature type="domain" description="FHA" evidence="3">
    <location>
        <begin position="54"/>
        <end position="108"/>
    </location>
</feature>
<feature type="region of interest" description="Disordered" evidence="1">
    <location>
        <begin position="832"/>
        <end position="855"/>
    </location>
</feature>
<keyword evidence="2" id="KW-0472">Membrane</keyword>
<feature type="compositionally biased region" description="Basic and acidic residues" evidence="1">
    <location>
        <begin position="584"/>
        <end position="608"/>
    </location>
</feature>
<sequence>MVEHDNSDIPIPPCDWFISLTERPDNQVTYITLKELFLDPARLKEPKALVRGGLILGRKSSNASSKNGLFNSPIISRAHAQLVVSKKGQVYLIDLKSSHHTFIEDKGETHIIPPRSPFQLLHGDTIHLGKTVFSKGKNFEPVKLDIAYRYPRLGDLLQIDGKREELNHLDPTNLSANLAENKPELNFVAFVQSAFKERQRAQDLSGPSNFKEIHAMGDSALQSLTDAASGPSLAPASTTSWRLPSSMTAKVPHKTNDKESLHRGSYQPEAEIGEEIKFLGTKLQISGLSKYSPIEIHSAGPQSPISVMSRSDQEIDMNQQNTSPLDAQSRNNTYKIPASLLYDSEGDDNESLTRGFSESEEDGMDDDSMTNYEGEHFSDQGEAPELMDLKGDPLLNIADSKSRLPSPDTQDGLVPLASLVPSSNLVHPQVWLPTIPTKVANKWGMSPSIPDAALPAAHQLAADGPEDDDSLEYGAWYSYSSDEEVQDETVPQQVVPGSPPPPSSASPIYTPVSPQPDGLRHPLSPVPTSLLAPPSMAACTFEVASTSPLKANSNAFTGPTRGGLGGKCVGCDEESDLDSEEEEHSARCSANEREAAQDQDDPVHHSDDEIIFAEQYSHDEEEDLEEEPSTNEDFNEAQSGEEEDYNEDMSEEEEDYHEESSVHHDEDEDEDEEDDDNDSASDSQDSVKDQYYRHRYFSDEMSNASDDSDRSVDSEEEEISENDEEDSDISDMDIESEEDQTRPEKEGTDEEQVTLQQPKQGEVDDDNAVVATMDKAGMARPETHKNESEQYCTSNNPIDPFELTKDIKAEIISHFDAIQQIEKDTKVVADESVSLPRPEDKHEENHTGHLGTVDELEQSIVAVKELRRMYEEASNVPHEETNDKLEYVISGRPRMNQTSNEDLELPLIDAERASTPSMSDASSEGPITPENSKKRPLPDDFQIVDLNHPEGTATTNLDQALQVAVKARGRPMKKIRRIASTVGLLAVGAAIGSAGTVVGLMRLAEP</sequence>
<evidence type="ECO:0000256" key="2">
    <source>
        <dbReference type="SAM" id="Phobius"/>
    </source>
</evidence>
<feature type="region of interest" description="Disordered" evidence="1">
    <location>
        <begin position="226"/>
        <end position="264"/>
    </location>
</feature>
<gene>
    <name evidence="4" type="ORF">I206_04619</name>
    <name evidence="5" type="ORF">I206_105799</name>
</gene>
<dbReference type="SUPFAM" id="SSF49879">
    <property type="entry name" value="SMAD/FHA domain"/>
    <property type="match status" value="1"/>
</dbReference>
<evidence type="ECO:0000313" key="5">
    <source>
        <dbReference type="EMBL" id="WWC71840.1"/>
    </source>
</evidence>
<dbReference type="SMART" id="SM00240">
    <property type="entry name" value="FHA"/>
    <property type="match status" value="1"/>
</dbReference>
<feature type="transmembrane region" description="Helical" evidence="2">
    <location>
        <begin position="978"/>
        <end position="1001"/>
    </location>
</feature>
<dbReference type="OrthoDB" id="4096268at2759"/>
<feature type="compositionally biased region" description="Polar residues" evidence="1">
    <location>
        <begin position="235"/>
        <end position="248"/>
    </location>
</feature>
<feature type="compositionally biased region" description="Basic and acidic residues" evidence="1">
    <location>
        <begin position="837"/>
        <end position="847"/>
    </location>
</feature>
<reference evidence="5" key="2">
    <citation type="submission" date="2013-07" db="EMBL/GenBank/DDBJ databases">
        <authorList>
            <consortium name="The Broad Institute Genome Sequencing Platform"/>
            <person name="Cuomo C."/>
            <person name="Litvintseva A."/>
            <person name="Chen Y."/>
            <person name="Heitman J."/>
            <person name="Sun S."/>
            <person name="Springer D."/>
            <person name="Dromer F."/>
            <person name="Young S.K."/>
            <person name="Zeng Q."/>
            <person name="Gargeya S."/>
            <person name="Fitzgerald M."/>
            <person name="Abouelleil A."/>
            <person name="Alvarado L."/>
            <person name="Berlin A.M."/>
            <person name="Chapman S.B."/>
            <person name="Dewar J."/>
            <person name="Goldberg J."/>
            <person name="Griggs A."/>
            <person name="Gujja S."/>
            <person name="Hansen M."/>
            <person name="Howarth C."/>
            <person name="Imamovic A."/>
            <person name="Larimer J."/>
            <person name="McCowan C."/>
            <person name="Murphy C."/>
            <person name="Pearson M."/>
            <person name="Priest M."/>
            <person name="Roberts A."/>
            <person name="Saif S."/>
            <person name="Shea T."/>
            <person name="Sykes S."/>
            <person name="Wortman J."/>
            <person name="Nusbaum C."/>
            <person name="Birren B."/>
        </authorList>
    </citation>
    <scope>NUCLEOTIDE SEQUENCE</scope>
    <source>
        <strain evidence="5">CBS 10737</strain>
    </source>
</reference>
<dbReference type="PROSITE" id="PS50006">
    <property type="entry name" value="FHA_DOMAIN"/>
    <property type="match status" value="1"/>
</dbReference>
<reference evidence="5" key="4">
    <citation type="submission" date="2024-02" db="EMBL/GenBank/DDBJ databases">
        <title>Comparative genomics of Cryptococcus and Kwoniella reveals pathogenesis evolution and contrasting modes of karyotype evolution via chromosome fusion or intercentromeric recombination.</title>
        <authorList>
            <person name="Coelho M.A."/>
            <person name="David-Palma M."/>
            <person name="Shea T."/>
            <person name="Bowers K."/>
            <person name="McGinley-Smith S."/>
            <person name="Mohammad A.W."/>
            <person name="Gnirke A."/>
            <person name="Yurkov A.M."/>
            <person name="Nowrousian M."/>
            <person name="Sun S."/>
            <person name="Cuomo C.A."/>
            <person name="Heitman J."/>
        </authorList>
    </citation>
    <scope>NUCLEOTIDE SEQUENCE</scope>
    <source>
        <strain evidence="5">CBS 10737</strain>
    </source>
</reference>
<keyword evidence="2" id="KW-1133">Transmembrane helix</keyword>
<dbReference type="Gene3D" id="2.60.200.20">
    <property type="match status" value="1"/>
</dbReference>
<protein>
    <recommendedName>
        <fullName evidence="3">FHA domain-containing protein</fullName>
    </recommendedName>
</protein>
<feature type="compositionally biased region" description="Acidic residues" evidence="1">
    <location>
        <begin position="571"/>
        <end position="583"/>
    </location>
</feature>
<dbReference type="STRING" id="1296096.A0A1B9I071"/>
<organism evidence="4">
    <name type="scientific">Kwoniella pini CBS 10737</name>
    <dbReference type="NCBI Taxonomy" id="1296096"/>
    <lineage>
        <taxon>Eukaryota</taxon>
        <taxon>Fungi</taxon>
        <taxon>Dikarya</taxon>
        <taxon>Basidiomycota</taxon>
        <taxon>Agaricomycotina</taxon>
        <taxon>Tremellomycetes</taxon>
        <taxon>Tremellales</taxon>
        <taxon>Cryptococcaceae</taxon>
        <taxon>Kwoniella</taxon>
    </lineage>
</organism>
<proteinExistence type="predicted"/>
<feature type="region of interest" description="Disordered" evidence="1">
    <location>
        <begin position="913"/>
        <end position="937"/>
    </location>
</feature>
<keyword evidence="6" id="KW-1185">Reference proteome</keyword>
<feature type="region of interest" description="Disordered" evidence="1">
    <location>
        <begin position="481"/>
        <end position="527"/>
    </location>
</feature>
<reference evidence="4" key="1">
    <citation type="submission" date="2013-07" db="EMBL/GenBank/DDBJ databases">
        <title>The Genome Sequence of Cryptococcus pinus CBS10737.</title>
        <authorList>
            <consortium name="The Broad Institute Genome Sequencing Platform"/>
            <person name="Cuomo C."/>
            <person name="Litvintseva A."/>
            <person name="Chen Y."/>
            <person name="Heitman J."/>
            <person name="Sun S."/>
            <person name="Springer D."/>
            <person name="Dromer F."/>
            <person name="Young S.K."/>
            <person name="Zeng Q."/>
            <person name="Gargeya S."/>
            <person name="Fitzgerald M."/>
            <person name="Abouelleil A."/>
            <person name="Alvarado L."/>
            <person name="Berlin A.M."/>
            <person name="Chapman S.B."/>
            <person name="Dewar J."/>
            <person name="Goldberg J."/>
            <person name="Griggs A."/>
            <person name="Gujja S."/>
            <person name="Hansen M."/>
            <person name="Howarth C."/>
            <person name="Imamovic A."/>
            <person name="Larimer J."/>
            <person name="McCowan C."/>
            <person name="Murphy C."/>
            <person name="Pearson M."/>
            <person name="Priest M."/>
            <person name="Roberts A."/>
            <person name="Saif S."/>
            <person name="Shea T."/>
            <person name="Sykes S."/>
            <person name="Wortman J."/>
            <person name="Nusbaum C."/>
            <person name="Birren B."/>
        </authorList>
    </citation>
    <scope>NUCLEOTIDE SEQUENCE [LARGE SCALE GENOMIC DNA]</scope>
    <source>
        <strain evidence="4">CBS 10737</strain>
    </source>
</reference>
<feature type="compositionally biased region" description="Acidic residues" evidence="1">
    <location>
        <begin position="619"/>
        <end position="657"/>
    </location>
</feature>
<dbReference type="Proteomes" id="UP000094020">
    <property type="component" value="Chromosome 8"/>
</dbReference>
<dbReference type="EMBL" id="KI894012">
    <property type="protein sequence ID" value="OCF48932.1"/>
    <property type="molecule type" value="Genomic_DNA"/>
</dbReference>
<feature type="compositionally biased region" description="Acidic residues" evidence="1">
    <location>
        <begin position="714"/>
        <end position="738"/>
    </location>
</feature>
<keyword evidence="2" id="KW-0812">Transmembrane</keyword>
<feature type="region of interest" description="Disordered" evidence="1">
    <location>
        <begin position="340"/>
        <end position="378"/>
    </location>
</feature>
<evidence type="ECO:0000256" key="1">
    <source>
        <dbReference type="SAM" id="MobiDB-lite"/>
    </source>
</evidence>
<dbReference type="EMBL" id="CP144526">
    <property type="protein sequence ID" value="WWC71840.1"/>
    <property type="molecule type" value="Genomic_DNA"/>
</dbReference>
<dbReference type="InterPro" id="IPR000253">
    <property type="entry name" value="FHA_dom"/>
</dbReference>
<feature type="compositionally biased region" description="Acidic residues" evidence="1">
    <location>
        <begin position="358"/>
        <end position="368"/>
    </location>
</feature>
<evidence type="ECO:0000259" key="3">
    <source>
        <dbReference type="PROSITE" id="PS50006"/>
    </source>
</evidence>
<dbReference type="Pfam" id="PF00498">
    <property type="entry name" value="FHA"/>
    <property type="match status" value="1"/>
</dbReference>